<sequence>MTTPEACKFRTWLPVAPGSHGTAKKHSFTVMTYNILCQKLIQRKLFPYANKTCLKRKQRNGKLLPEISHWKPDIACLQEVETEFWHTAMSPHFGRSNYESRFFQSLAKSHGVSISWKKQKFHIIDEVRVSMDISMEVNGEQLNTDNVALITVLGYGPGDEAVDPYADSVDPEYQIGTPKPDDAEEGGVIVSTAHLFWQPHACYERLQQQHAVMAALMELKAKYPNYHIIATGDYNTTPDDAGYDLLTKPRPVKLSEEQLENLLPFSVDDDDQEEGDKETADNGKPPAMSYAGV</sequence>
<proteinExistence type="predicted"/>
<comment type="caution">
    <text evidence="1">The sequence shown here is derived from an EMBL/GenBank/DDBJ whole genome shotgun (WGS) entry which is preliminary data.</text>
</comment>
<protein>
    <submittedName>
        <fullName evidence="1">RNA exonuclease ngl2</fullName>
    </submittedName>
</protein>
<dbReference type="Proteomes" id="UP001150603">
    <property type="component" value="Unassembled WGS sequence"/>
</dbReference>
<evidence type="ECO:0000313" key="2">
    <source>
        <dbReference type="Proteomes" id="UP001150603"/>
    </source>
</evidence>
<keyword evidence="2" id="KW-1185">Reference proteome</keyword>
<keyword evidence="1" id="KW-0378">Hydrolase</keyword>
<dbReference type="EMBL" id="JANBPW010007004">
    <property type="protein sequence ID" value="KAJ1926059.1"/>
    <property type="molecule type" value="Genomic_DNA"/>
</dbReference>
<name>A0ACC1IXE0_9FUNG</name>
<evidence type="ECO:0000313" key="1">
    <source>
        <dbReference type="EMBL" id="KAJ1926059.1"/>
    </source>
</evidence>
<feature type="non-terminal residue" evidence="1">
    <location>
        <position position="293"/>
    </location>
</feature>
<organism evidence="1 2">
    <name type="scientific">Linderina macrospora</name>
    <dbReference type="NCBI Taxonomy" id="4868"/>
    <lineage>
        <taxon>Eukaryota</taxon>
        <taxon>Fungi</taxon>
        <taxon>Fungi incertae sedis</taxon>
        <taxon>Zoopagomycota</taxon>
        <taxon>Kickxellomycotina</taxon>
        <taxon>Kickxellomycetes</taxon>
        <taxon>Kickxellales</taxon>
        <taxon>Kickxellaceae</taxon>
        <taxon>Linderina</taxon>
    </lineage>
</organism>
<keyword evidence="1" id="KW-0540">Nuclease</keyword>
<accession>A0ACC1IXE0</accession>
<keyword evidence="1" id="KW-0269">Exonuclease</keyword>
<gene>
    <name evidence="1" type="primary">NGL2</name>
    <name evidence="1" type="ORF">FBU59_007349</name>
</gene>
<reference evidence="1" key="1">
    <citation type="submission" date="2022-07" db="EMBL/GenBank/DDBJ databases">
        <title>Phylogenomic reconstructions and comparative analyses of Kickxellomycotina fungi.</title>
        <authorList>
            <person name="Reynolds N.K."/>
            <person name="Stajich J.E."/>
            <person name="Barry K."/>
            <person name="Grigoriev I.V."/>
            <person name="Crous P."/>
            <person name="Smith M.E."/>
        </authorList>
    </citation>
    <scope>NUCLEOTIDE SEQUENCE</scope>
    <source>
        <strain evidence="1">NRRL 5244</strain>
    </source>
</reference>